<dbReference type="Proteomes" id="UP000658278">
    <property type="component" value="Unassembled WGS sequence"/>
</dbReference>
<evidence type="ECO:0000313" key="3">
    <source>
        <dbReference type="EMBL" id="MBK1826685.1"/>
    </source>
</evidence>
<feature type="chain" id="PRO_5038127886" evidence="2">
    <location>
        <begin position="18"/>
        <end position="594"/>
    </location>
</feature>
<reference evidence="3" key="1">
    <citation type="submission" date="2021-01" db="EMBL/GenBank/DDBJ databases">
        <title>Modified the classification status of verrucomicrobia.</title>
        <authorList>
            <person name="Feng X."/>
        </authorList>
    </citation>
    <scope>NUCLEOTIDE SEQUENCE</scope>
    <source>
        <strain evidence="3">KCTC 22201</strain>
    </source>
</reference>
<proteinExistence type="predicted"/>
<keyword evidence="4" id="KW-1185">Reference proteome</keyword>
<protein>
    <submittedName>
        <fullName evidence="3">Uncharacterized protein</fullName>
    </submittedName>
</protein>
<name>A0A934VFK7_9BACT</name>
<evidence type="ECO:0000313" key="4">
    <source>
        <dbReference type="Proteomes" id="UP000658278"/>
    </source>
</evidence>
<feature type="compositionally biased region" description="Acidic residues" evidence="1">
    <location>
        <begin position="178"/>
        <end position="199"/>
    </location>
</feature>
<sequence>MRRLLFLLLAMAGSACAAFVPPSEGPVPFRRDKLPVDVDTMTKLSRQLVVLAGQMDPDQPANARTVAQLLALSQALDPSNNQVRDLVDQLKDGGEVPRGEEREVDLAQARAWDLLGWLEQPEAGEDGQALGACLSDVLVKVDPQHPVALKRGDAGERGAWKDWVAGLNRFGKEKEPDVVETDTGNEPDMSGGDEGEDKEPEQQVAKILLSEVTCSMPVRYYMTEEKKSFTRPVEFTLKTWAKSDGKKMVVELPGEDWNSASKRSNEALFEFLEARHGSLPDGLSMSLNLPKGVAMNISRNAGALRGLLVVMANAAFTGVPPDGMVFAAIDDDKSLAGPNRFWETIRALSDAGEDDKSGGRLVIPNAMREYLPPLLTLGKSDFFFRYEVLLADDVDDLLSLSSSQPSEELLTALNGFKMIRDAKGTRSLGSFVSHSSTQQRLGQIVSGFPQHASARMLALRGTSSWPKRLDRKIYAMELRSALRPMGKVLEDRWDSMSNSALSKAEGECREMLEDVEKLYGSVSDRSELHDPAYSAAKSLSSLAADLKRMDESDRGKIPSRVRATYLDYVETMALLTAAAGDKDEYPLPDRERSR</sequence>
<organism evidence="3 4">
    <name type="scientific">Haloferula rosea</name>
    <dbReference type="NCBI Taxonomy" id="490093"/>
    <lineage>
        <taxon>Bacteria</taxon>
        <taxon>Pseudomonadati</taxon>
        <taxon>Verrucomicrobiota</taxon>
        <taxon>Verrucomicrobiia</taxon>
        <taxon>Verrucomicrobiales</taxon>
        <taxon>Verrucomicrobiaceae</taxon>
        <taxon>Haloferula</taxon>
    </lineage>
</organism>
<dbReference type="EMBL" id="JAENII010000004">
    <property type="protein sequence ID" value="MBK1826685.1"/>
    <property type="molecule type" value="Genomic_DNA"/>
</dbReference>
<evidence type="ECO:0000256" key="2">
    <source>
        <dbReference type="SAM" id="SignalP"/>
    </source>
</evidence>
<evidence type="ECO:0000256" key="1">
    <source>
        <dbReference type="SAM" id="MobiDB-lite"/>
    </source>
</evidence>
<dbReference type="RefSeq" id="WP_200277873.1">
    <property type="nucleotide sequence ID" value="NZ_JAENII010000004.1"/>
</dbReference>
<dbReference type="PROSITE" id="PS51257">
    <property type="entry name" value="PROKAR_LIPOPROTEIN"/>
    <property type="match status" value="1"/>
</dbReference>
<gene>
    <name evidence="3" type="ORF">JIN81_06625</name>
</gene>
<feature type="signal peptide" evidence="2">
    <location>
        <begin position="1"/>
        <end position="17"/>
    </location>
</feature>
<comment type="caution">
    <text evidence="3">The sequence shown here is derived from an EMBL/GenBank/DDBJ whole genome shotgun (WGS) entry which is preliminary data.</text>
</comment>
<keyword evidence="2" id="KW-0732">Signal</keyword>
<accession>A0A934VFK7</accession>
<feature type="region of interest" description="Disordered" evidence="1">
    <location>
        <begin position="171"/>
        <end position="200"/>
    </location>
</feature>
<dbReference type="AlphaFoldDB" id="A0A934VFK7"/>